<dbReference type="AlphaFoldDB" id="A0A328D6T7"/>
<evidence type="ECO:0000313" key="3">
    <source>
        <dbReference type="Proteomes" id="UP000249390"/>
    </source>
</evidence>
<protein>
    <submittedName>
        <fullName evidence="2">Uncharacterized protein</fullName>
    </submittedName>
</protein>
<keyword evidence="3" id="KW-1185">Reference proteome</keyword>
<name>A0A328D6T7_9ASTE</name>
<dbReference type="PANTHER" id="PTHR33237">
    <property type="entry name" value="F2P16.13 PROTEIN-RELATED"/>
    <property type="match status" value="1"/>
</dbReference>
<dbReference type="EMBL" id="NQVE01000188">
    <property type="protein sequence ID" value="RAL41266.1"/>
    <property type="molecule type" value="Genomic_DNA"/>
</dbReference>
<feature type="region of interest" description="Disordered" evidence="1">
    <location>
        <begin position="120"/>
        <end position="142"/>
    </location>
</feature>
<dbReference type="PANTHER" id="PTHR33237:SF46">
    <property type="entry name" value="OS01G0606100 PROTEIN"/>
    <property type="match status" value="1"/>
</dbReference>
<organism evidence="2 3">
    <name type="scientific">Cuscuta australis</name>
    <dbReference type="NCBI Taxonomy" id="267555"/>
    <lineage>
        <taxon>Eukaryota</taxon>
        <taxon>Viridiplantae</taxon>
        <taxon>Streptophyta</taxon>
        <taxon>Embryophyta</taxon>
        <taxon>Tracheophyta</taxon>
        <taxon>Spermatophyta</taxon>
        <taxon>Magnoliopsida</taxon>
        <taxon>eudicotyledons</taxon>
        <taxon>Gunneridae</taxon>
        <taxon>Pentapetalae</taxon>
        <taxon>asterids</taxon>
        <taxon>lamiids</taxon>
        <taxon>Solanales</taxon>
        <taxon>Convolvulaceae</taxon>
        <taxon>Cuscuteae</taxon>
        <taxon>Cuscuta</taxon>
        <taxon>Cuscuta subgen. Grammica</taxon>
        <taxon>Cuscuta sect. Cleistogrammica</taxon>
    </lineage>
</organism>
<evidence type="ECO:0000256" key="1">
    <source>
        <dbReference type="SAM" id="MobiDB-lite"/>
    </source>
</evidence>
<gene>
    <name evidence="2" type="ORF">DM860_010060</name>
</gene>
<sequence length="202" mass="21940">MIFRTPSLATESGMNNYVVSGTTCVIGRTTTAINTRNGVAFKTTTGCAISTIRGGEELMTRTGRAITSATHHVINRASGWSKRRVVDAWQRASKKVIRKSKSLPKLPAIPKPKDLLATIGNKANNLRRKKKNKAADPDEAAADFGDGGLWQRAILMGDKCQPLDFAGVIYYDSKGRRVSEPPSRSPRRFPGKLHDSGSSGEL</sequence>
<proteinExistence type="predicted"/>
<comment type="caution">
    <text evidence="2">The sequence shown here is derived from an EMBL/GenBank/DDBJ whole genome shotgun (WGS) entry which is preliminary data.</text>
</comment>
<feature type="region of interest" description="Disordered" evidence="1">
    <location>
        <begin position="175"/>
        <end position="202"/>
    </location>
</feature>
<reference evidence="2 3" key="1">
    <citation type="submission" date="2018-06" db="EMBL/GenBank/DDBJ databases">
        <title>The Genome of Cuscuta australis (Dodder) Provides Insight into the Evolution of Plant Parasitism.</title>
        <authorList>
            <person name="Liu H."/>
        </authorList>
    </citation>
    <scope>NUCLEOTIDE SEQUENCE [LARGE SCALE GENOMIC DNA]</scope>
    <source>
        <strain evidence="3">cv. Yunnan</strain>
        <tissue evidence="2">Vines</tissue>
    </source>
</reference>
<accession>A0A328D6T7</accession>
<evidence type="ECO:0000313" key="2">
    <source>
        <dbReference type="EMBL" id="RAL41266.1"/>
    </source>
</evidence>
<dbReference type="Proteomes" id="UP000249390">
    <property type="component" value="Unassembled WGS sequence"/>
</dbReference>